<accession>A0A3G8GY68</accession>
<reference evidence="3" key="1">
    <citation type="submission" date="2018-11" db="EMBL/GenBank/DDBJ databases">
        <title>FDA dAtabase for Regulatory Grade micrObial Sequences (FDA-ARGOS): Supporting development and validation of Infectious Disease Dx tests.</title>
        <authorList>
            <person name="Goldberg B."/>
            <person name="Campos J."/>
            <person name="Tallon L."/>
            <person name="Sadzewicz L."/>
            <person name="Zhao X."/>
            <person name="Vavikolanu K."/>
            <person name="Mehta A."/>
            <person name="Aluvathingal J."/>
            <person name="Nadendla S."/>
            <person name="Geyer C."/>
            <person name="Nandy P."/>
            <person name="Yan Y."/>
            <person name="Sichtig H."/>
        </authorList>
    </citation>
    <scope>NUCLEOTIDE SEQUENCE [LARGE SCALE GENOMIC DNA]</scope>
    <source>
        <strain evidence="3">FDAARGOS_614</strain>
    </source>
</reference>
<dbReference type="Gene3D" id="2.40.33.20">
    <property type="entry name" value="PK beta-barrel domain-like"/>
    <property type="match status" value="1"/>
</dbReference>
<dbReference type="GO" id="GO:0030151">
    <property type="term" value="F:molybdenum ion binding"/>
    <property type="evidence" value="ECO:0007669"/>
    <property type="project" value="InterPro"/>
</dbReference>
<sequence length="219" mass="23196">MAESDPRPNPAGAGGAAAGRVLAVNVGTALPLVVAGAGTEAVVMSAVRKHPLSTLHHPIAVGVHRLGLAGDEQVDRSVHGGPNRAVYAYPIEHYTWWNTRRREAGVEEAERPLAFGAMGENLTTQGLVETALWVGDRLRIGEVEFVVESPRRPGCKFNAVMGYAQAVRDMARSGFSGVYLSVARSGVIRAGDTMILTPGPRRVSIACLAESAHRQASAR</sequence>
<dbReference type="Proteomes" id="UP000270411">
    <property type="component" value="Chromosome 1"/>
</dbReference>
<dbReference type="OrthoDB" id="9786134at2"/>
<dbReference type="PROSITE" id="PS51340">
    <property type="entry name" value="MOSC"/>
    <property type="match status" value="1"/>
</dbReference>
<name>A0A3G8GY68_9BURK</name>
<proteinExistence type="predicted"/>
<dbReference type="GO" id="GO:0003824">
    <property type="term" value="F:catalytic activity"/>
    <property type="evidence" value="ECO:0007669"/>
    <property type="project" value="InterPro"/>
</dbReference>
<dbReference type="PANTHER" id="PTHR30212:SF2">
    <property type="entry name" value="PROTEIN YIIM"/>
    <property type="match status" value="1"/>
</dbReference>
<organism evidence="2 3">
    <name type="scientific">Cupriavidus pauculus</name>
    <dbReference type="NCBI Taxonomy" id="82633"/>
    <lineage>
        <taxon>Bacteria</taxon>
        <taxon>Pseudomonadati</taxon>
        <taxon>Pseudomonadota</taxon>
        <taxon>Betaproteobacteria</taxon>
        <taxon>Burkholderiales</taxon>
        <taxon>Burkholderiaceae</taxon>
        <taxon>Cupriavidus</taxon>
    </lineage>
</organism>
<dbReference type="AlphaFoldDB" id="A0A3G8GY68"/>
<dbReference type="InterPro" id="IPR052353">
    <property type="entry name" value="Benzoxazolinone_Detox_Enz"/>
</dbReference>
<gene>
    <name evidence="2" type="ORF">EHF44_05545</name>
</gene>
<dbReference type="EMBL" id="CP033969">
    <property type="protein sequence ID" value="AZG12945.1"/>
    <property type="molecule type" value="Genomic_DNA"/>
</dbReference>
<dbReference type="Pfam" id="PF03473">
    <property type="entry name" value="MOSC"/>
    <property type="match status" value="1"/>
</dbReference>
<dbReference type="GO" id="GO:0030170">
    <property type="term" value="F:pyridoxal phosphate binding"/>
    <property type="evidence" value="ECO:0007669"/>
    <property type="project" value="InterPro"/>
</dbReference>
<protein>
    <submittedName>
        <fullName evidence="2">MOSC domain-containing protein</fullName>
    </submittedName>
</protein>
<dbReference type="RefSeq" id="WP_124682829.1">
    <property type="nucleotide sequence ID" value="NZ_CP033969.1"/>
</dbReference>
<evidence type="ECO:0000259" key="1">
    <source>
        <dbReference type="PROSITE" id="PS51340"/>
    </source>
</evidence>
<evidence type="ECO:0000313" key="2">
    <source>
        <dbReference type="EMBL" id="AZG12945.1"/>
    </source>
</evidence>
<dbReference type="InterPro" id="IPR005302">
    <property type="entry name" value="MoCF_Sase_C"/>
</dbReference>
<dbReference type="PANTHER" id="PTHR30212">
    <property type="entry name" value="PROTEIN YIIM"/>
    <property type="match status" value="1"/>
</dbReference>
<evidence type="ECO:0000313" key="3">
    <source>
        <dbReference type="Proteomes" id="UP000270411"/>
    </source>
</evidence>
<feature type="domain" description="MOSC" evidence="1">
    <location>
        <begin position="53"/>
        <end position="197"/>
    </location>
</feature>
<dbReference type="KEGG" id="cpau:EHF44_05545"/>
<dbReference type="SUPFAM" id="SSF50800">
    <property type="entry name" value="PK beta-barrel domain-like"/>
    <property type="match status" value="1"/>
</dbReference>
<dbReference type="InterPro" id="IPR011037">
    <property type="entry name" value="Pyrv_Knase-like_insert_dom_sf"/>
</dbReference>